<evidence type="ECO:0000256" key="2">
    <source>
        <dbReference type="ARBA" id="ARBA00022448"/>
    </source>
</evidence>
<feature type="transmembrane region" description="Helical" evidence="7">
    <location>
        <begin position="275"/>
        <end position="294"/>
    </location>
</feature>
<dbReference type="CDD" id="cd06177">
    <property type="entry name" value="MFS_NHS"/>
    <property type="match status" value="1"/>
</dbReference>
<feature type="transmembrane region" description="Helical" evidence="7">
    <location>
        <begin position="96"/>
        <end position="122"/>
    </location>
</feature>
<dbReference type="InterPro" id="IPR036259">
    <property type="entry name" value="MFS_trans_sf"/>
</dbReference>
<evidence type="ECO:0000256" key="1">
    <source>
        <dbReference type="ARBA" id="ARBA00004651"/>
    </source>
</evidence>
<feature type="transmembrane region" description="Helical" evidence="7">
    <location>
        <begin position="340"/>
        <end position="361"/>
    </location>
</feature>
<gene>
    <name evidence="8" type="ORF">SAMN04488071_0014</name>
</gene>
<keyword evidence="3" id="KW-1003">Cell membrane</keyword>
<feature type="transmembrane region" description="Helical" evidence="7">
    <location>
        <begin position="72"/>
        <end position="90"/>
    </location>
</feature>
<dbReference type="AlphaFoldDB" id="A0A1G6SYB4"/>
<dbReference type="GO" id="GO:0015212">
    <property type="term" value="F:cytidine transmembrane transporter activity"/>
    <property type="evidence" value="ECO:0007669"/>
    <property type="project" value="TreeGrafter"/>
</dbReference>
<keyword evidence="9" id="KW-1185">Reference proteome</keyword>
<dbReference type="Proteomes" id="UP000183685">
    <property type="component" value="Unassembled WGS sequence"/>
</dbReference>
<reference evidence="8 9" key="1">
    <citation type="submission" date="2016-10" db="EMBL/GenBank/DDBJ databases">
        <authorList>
            <person name="de Groot N.N."/>
        </authorList>
    </citation>
    <scope>NUCLEOTIDE SEQUENCE [LARGE SCALE GENOMIC DNA]</scope>
    <source>
        <strain evidence="8 9">CGMCC 1.9109</strain>
    </source>
</reference>
<dbReference type="Gene3D" id="1.20.1250.20">
    <property type="entry name" value="MFS general substrate transporter like domains"/>
    <property type="match status" value="2"/>
</dbReference>
<sequence length="408" mass="44221">MSASVYARLSAMMFVQFFIWGAWFVTLGTYLARIGFSGSDIGFAYLTNNIGAMVAPFFVGMIADRFFPSQKILGVLHIAGAAVLFTVSDLEAQSAIIIGLVLYNICYMPTLALVNAVSFGAMEVPDTQFPKVRVWGTLGWIAAGLAISFVLSGFVEGVEATSLPMKLAAAASLVLGLYSFTLPNTPPQNAGAKVTVKELLGFDALSLLKDRSFAVFALCSLLVSIPLAFYYAFTNLFLNEAGMTSVAATMSLGQASEVLFMVLMPLFFVRLGVKWMLLAGMLAWVARYAFFALGDWDTSAWMLYAGILLHGICYDFFFVTGQIYVDRKADKSIRASAQGFIALLTYGVGLAIGSVLAGATVDYFTAEGVKEWSAIWWVPCIFAAFVALLFQLLFREDNKPKAADELPA</sequence>
<feature type="transmembrane region" description="Helical" evidence="7">
    <location>
        <begin position="300"/>
        <end position="319"/>
    </location>
</feature>
<evidence type="ECO:0000313" key="8">
    <source>
        <dbReference type="EMBL" id="SDD21085.1"/>
    </source>
</evidence>
<keyword evidence="6 7" id="KW-0472">Membrane</keyword>
<keyword evidence="5 7" id="KW-1133">Transmembrane helix</keyword>
<keyword evidence="4 7" id="KW-0812">Transmembrane</keyword>
<dbReference type="PANTHER" id="PTHR23522">
    <property type="entry name" value="BLL5896 PROTEIN"/>
    <property type="match status" value="1"/>
</dbReference>
<dbReference type="EMBL" id="FNAK01000001">
    <property type="protein sequence ID" value="SDD21085.1"/>
    <property type="molecule type" value="Genomic_DNA"/>
</dbReference>
<proteinExistence type="predicted"/>
<evidence type="ECO:0000256" key="7">
    <source>
        <dbReference type="SAM" id="Phobius"/>
    </source>
</evidence>
<feature type="transmembrane region" description="Helical" evidence="7">
    <location>
        <begin position="213"/>
        <end position="233"/>
    </location>
</feature>
<dbReference type="Pfam" id="PF03825">
    <property type="entry name" value="Nuc_H_symport"/>
    <property type="match status" value="1"/>
</dbReference>
<evidence type="ECO:0000256" key="6">
    <source>
        <dbReference type="ARBA" id="ARBA00023136"/>
    </source>
</evidence>
<dbReference type="InterPro" id="IPR004740">
    <property type="entry name" value="Nuc_H_symport"/>
</dbReference>
<dbReference type="GO" id="GO:0015213">
    <property type="term" value="F:uridine transmembrane transporter activity"/>
    <property type="evidence" value="ECO:0007669"/>
    <property type="project" value="TreeGrafter"/>
</dbReference>
<feature type="transmembrane region" description="Helical" evidence="7">
    <location>
        <begin position="134"/>
        <end position="155"/>
    </location>
</feature>
<dbReference type="STRING" id="637679.GCA_001550055_00874"/>
<feature type="transmembrane region" description="Helical" evidence="7">
    <location>
        <begin position="43"/>
        <end position="63"/>
    </location>
</feature>
<evidence type="ECO:0000313" key="9">
    <source>
        <dbReference type="Proteomes" id="UP000183685"/>
    </source>
</evidence>
<feature type="transmembrane region" description="Helical" evidence="7">
    <location>
        <begin position="373"/>
        <end position="394"/>
    </location>
</feature>
<evidence type="ECO:0000256" key="5">
    <source>
        <dbReference type="ARBA" id="ARBA00022989"/>
    </source>
</evidence>
<accession>A0A1G6SYB4</accession>
<evidence type="ECO:0000256" key="4">
    <source>
        <dbReference type="ARBA" id="ARBA00022692"/>
    </source>
</evidence>
<dbReference type="GO" id="GO:0005886">
    <property type="term" value="C:plasma membrane"/>
    <property type="evidence" value="ECO:0007669"/>
    <property type="project" value="UniProtKB-SubCell"/>
</dbReference>
<feature type="transmembrane region" description="Helical" evidence="7">
    <location>
        <begin position="245"/>
        <end position="268"/>
    </location>
</feature>
<dbReference type="SUPFAM" id="SSF103473">
    <property type="entry name" value="MFS general substrate transporter"/>
    <property type="match status" value="1"/>
</dbReference>
<protein>
    <submittedName>
        <fullName evidence="8">Nucleoside transporter</fullName>
    </submittedName>
</protein>
<dbReference type="RefSeq" id="WP_206595009.1">
    <property type="nucleotide sequence ID" value="NZ_DAIOMO010000002.1"/>
</dbReference>
<evidence type="ECO:0000256" key="3">
    <source>
        <dbReference type="ARBA" id="ARBA00022475"/>
    </source>
</evidence>
<name>A0A1G6SYB4_9PROT</name>
<keyword evidence="2" id="KW-0813">Transport</keyword>
<feature type="transmembrane region" description="Helical" evidence="7">
    <location>
        <begin position="12"/>
        <end position="31"/>
    </location>
</feature>
<comment type="subcellular location">
    <subcellularLocation>
        <location evidence="1">Cell membrane</location>
        <topology evidence="1">Multi-pass membrane protein</topology>
    </subcellularLocation>
</comment>
<dbReference type="PANTHER" id="PTHR23522:SF4">
    <property type="entry name" value="NUCLEOSIDE PERMEASE NUPG-RELATED"/>
    <property type="match status" value="1"/>
</dbReference>
<organism evidence="8 9">
    <name type="scientific">Kordiimonas lacus</name>
    <dbReference type="NCBI Taxonomy" id="637679"/>
    <lineage>
        <taxon>Bacteria</taxon>
        <taxon>Pseudomonadati</taxon>
        <taxon>Pseudomonadota</taxon>
        <taxon>Alphaproteobacteria</taxon>
        <taxon>Kordiimonadales</taxon>
        <taxon>Kordiimonadaceae</taxon>
        <taxon>Kordiimonas</taxon>
    </lineage>
</organism>